<evidence type="ECO:0000313" key="1">
    <source>
        <dbReference type="EMBL" id="GBG71561.1"/>
    </source>
</evidence>
<protein>
    <submittedName>
        <fullName evidence="1">Uncharacterized protein</fullName>
    </submittedName>
</protein>
<dbReference type="STRING" id="69332.A0A388KNE4"/>
<comment type="caution">
    <text evidence="1">The sequence shown here is derived from an EMBL/GenBank/DDBJ whole genome shotgun (WGS) entry which is preliminary data.</text>
</comment>
<dbReference type="PANTHER" id="PTHR36781">
    <property type="entry name" value="OS05G0114600 PROTEIN"/>
    <property type="match status" value="1"/>
</dbReference>
<evidence type="ECO:0000313" key="2">
    <source>
        <dbReference type="Proteomes" id="UP000265515"/>
    </source>
</evidence>
<dbReference type="AlphaFoldDB" id="A0A388KNE4"/>
<proteinExistence type="predicted"/>
<sequence>MWVSAEAQLAAGLKRLAAKVKPTWFNGKFVGTDMSAKNIARVRRQVLLVGEEWPYDKPRKEMKTRVKGHKVDRIAQAKREKTKELMEQMPQLLADMKNKKKTKKS</sequence>
<accession>A0A388KNE4</accession>
<keyword evidence="2" id="KW-1185">Reference proteome</keyword>
<dbReference type="OrthoDB" id="18529at2759"/>
<reference evidence="1 2" key="1">
    <citation type="journal article" date="2018" name="Cell">
        <title>The Chara Genome: Secondary Complexity and Implications for Plant Terrestrialization.</title>
        <authorList>
            <person name="Nishiyama T."/>
            <person name="Sakayama H."/>
            <person name="Vries J.D."/>
            <person name="Buschmann H."/>
            <person name="Saint-Marcoux D."/>
            <person name="Ullrich K.K."/>
            <person name="Haas F.B."/>
            <person name="Vanderstraeten L."/>
            <person name="Becker D."/>
            <person name="Lang D."/>
            <person name="Vosolsobe S."/>
            <person name="Rombauts S."/>
            <person name="Wilhelmsson P.K.I."/>
            <person name="Janitza P."/>
            <person name="Kern R."/>
            <person name="Heyl A."/>
            <person name="Rumpler F."/>
            <person name="Villalobos L.I.A.C."/>
            <person name="Clay J.M."/>
            <person name="Skokan R."/>
            <person name="Toyoda A."/>
            <person name="Suzuki Y."/>
            <person name="Kagoshima H."/>
            <person name="Schijlen E."/>
            <person name="Tajeshwar N."/>
            <person name="Catarino B."/>
            <person name="Hetherington A.J."/>
            <person name="Saltykova A."/>
            <person name="Bonnot C."/>
            <person name="Breuninger H."/>
            <person name="Symeonidi A."/>
            <person name="Radhakrishnan G.V."/>
            <person name="Van Nieuwerburgh F."/>
            <person name="Deforce D."/>
            <person name="Chang C."/>
            <person name="Karol K.G."/>
            <person name="Hedrich R."/>
            <person name="Ulvskov P."/>
            <person name="Glockner G."/>
            <person name="Delwiche C.F."/>
            <person name="Petrasek J."/>
            <person name="Van de Peer Y."/>
            <person name="Friml J."/>
            <person name="Beilby M."/>
            <person name="Dolan L."/>
            <person name="Kohara Y."/>
            <person name="Sugano S."/>
            <person name="Fujiyama A."/>
            <person name="Delaux P.-M."/>
            <person name="Quint M."/>
            <person name="TheiBen G."/>
            <person name="Hagemann M."/>
            <person name="Harholt J."/>
            <person name="Dunand C."/>
            <person name="Zachgo S."/>
            <person name="Langdale J."/>
            <person name="Maumus F."/>
            <person name="Straeten D.V.D."/>
            <person name="Gould S.B."/>
            <person name="Rensing S.A."/>
        </authorList>
    </citation>
    <scope>NUCLEOTIDE SEQUENCE [LARGE SCALE GENOMIC DNA]</scope>
    <source>
        <strain evidence="1 2">S276</strain>
    </source>
</reference>
<dbReference type="Gramene" id="GBG71561">
    <property type="protein sequence ID" value="GBG71561"/>
    <property type="gene ID" value="CBR_g8977"/>
</dbReference>
<name>A0A388KNE4_CHABU</name>
<dbReference type="Proteomes" id="UP000265515">
    <property type="component" value="Unassembled WGS sequence"/>
</dbReference>
<gene>
    <name evidence="1" type="ORF">CBR_g8977</name>
</gene>
<dbReference type="PANTHER" id="PTHR36781:SF1">
    <property type="entry name" value="OS05G0114600 PROTEIN"/>
    <property type="match status" value="1"/>
</dbReference>
<dbReference type="EMBL" id="BFEA01000149">
    <property type="protein sequence ID" value="GBG71561.1"/>
    <property type="molecule type" value="Genomic_DNA"/>
</dbReference>
<organism evidence="1 2">
    <name type="scientific">Chara braunii</name>
    <name type="common">Braun's stonewort</name>
    <dbReference type="NCBI Taxonomy" id="69332"/>
    <lineage>
        <taxon>Eukaryota</taxon>
        <taxon>Viridiplantae</taxon>
        <taxon>Streptophyta</taxon>
        <taxon>Charophyceae</taxon>
        <taxon>Charales</taxon>
        <taxon>Characeae</taxon>
        <taxon>Chara</taxon>
    </lineage>
</organism>